<dbReference type="PANTHER" id="PTHR47017">
    <property type="entry name" value="ACYL-COA"/>
    <property type="match status" value="1"/>
</dbReference>
<dbReference type="KEGG" id="tzo:THMIRHAT_10040"/>
<dbReference type="RefSeq" id="WP_173291079.1">
    <property type="nucleotide sequence ID" value="NZ_AP021888.1"/>
</dbReference>
<dbReference type="AlphaFoldDB" id="A0A6F8PMF7"/>
<evidence type="ECO:0008006" key="3">
    <source>
        <dbReference type="Google" id="ProtNLM"/>
    </source>
</evidence>
<accession>A0A6F8PMF7</accession>
<keyword evidence="2" id="KW-1185">Reference proteome</keyword>
<evidence type="ECO:0000313" key="2">
    <source>
        <dbReference type="Proteomes" id="UP000501466"/>
    </source>
</evidence>
<dbReference type="Gene3D" id="3.40.630.30">
    <property type="match status" value="1"/>
</dbReference>
<dbReference type="InterPro" id="IPR007434">
    <property type="entry name" value="FemAB-like"/>
</dbReference>
<dbReference type="SUPFAM" id="SSF55729">
    <property type="entry name" value="Acyl-CoA N-acyltransferases (Nat)"/>
    <property type="match status" value="1"/>
</dbReference>
<protein>
    <recommendedName>
        <fullName evidence="3">N-acetyltransferase</fullName>
    </recommendedName>
</protein>
<dbReference type="EMBL" id="AP021888">
    <property type="protein sequence ID" value="BBP43258.1"/>
    <property type="molecule type" value="Genomic_DNA"/>
</dbReference>
<proteinExistence type="predicted"/>
<reference evidence="2" key="1">
    <citation type="submission" date="2019-11" db="EMBL/GenBank/DDBJ databases">
        <title>Isolation and characterization of two novel species in the genus Thiomicrorhabdus.</title>
        <authorList>
            <person name="Mochizuki J."/>
            <person name="Kojima H."/>
            <person name="Fukui M."/>
        </authorList>
    </citation>
    <scope>NUCLEOTIDE SEQUENCE [LARGE SCALE GENOMIC DNA]</scope>
    <source>
        <strain evidence="2">AkT22</strain>
    </source>
</reference>
<gene>
    <name evidence="1" type="ORF">THMIRHAT_10040</name>
</gene>
<organism evidence="1 2">
    <name type="scientific">Thiosulfativibrio zosterae</name>
    <dbReference type="NCBI Taxonomy" id="2675053"/>
    <lineage>
        <taxon>Bacteria</taxon>
        <taxon>Pseudomonadati</taxon>
        <taxon>Pseudomonadota</taxon>
        <taxon>Gammaproteobacteria</taxon>
        <taxon>Thiotrichales</taxon>
        <taxon>Piscirickettsiaceae</taxon>
        <taxon>Thiosulfativibrio</taxon>
    </lineage>
</organism>
<dbReference type="Pfam" id="PF04339">
    <property type="entry name" value="FemAB_like"/>
    <property type="match status" value="1"/>
</dbReference>
<dbReference type="Proteomes" id="UP000501466">
    <property type="component" value="Chromosome"/>
</dbReference>
<evidence type="ECO:0000313" key="1">
    <source>
        <dbReference type="EMBL" id="BBP43258.1"/>
    </source>
</evidence>
<dbReference type="PANTHER" id="PTHR47017:SF1">
    <property type="entry name" value="ACYL-COA"/>
    <property type="match status" value="1"/>
</dbReference>
<sequence length="397" mass="45359">MAISETLTLRLISNLADIPAQDWDAMNVQQSPFLSHAFLSELETHNCASERFGWIPCHLALYENNQLIAALPLYQKYNNYGEFVFDQSWENAWKQVGLNYYPKLLSAIPYTPALGQRFLKNPAATDLSDEACQTALLNGAQQICLQNNLSGLHILFAHPTQQDWLNEQPAQITRHDCQFHWFNQNYQSFDDFLAALTGKKRKNIRQERKALAAQGIQFRQLNGHTASDEDWANFSHFYHKTFTEKWSTPTLNEAFFKAVAKKIPEQVLLVLADDAKGNCIAGALMYHSPTHLYGRHWGCVADVPFLHFECCFYQGIEFAIQNGLQVFEPGAGGEHKIARGFVPVQTQSSHWLTRNPFPEGIGDFCQRERQMIDEYMTETLEHIPYPVCPQNPLAFKP</sequence>
<dbReference type="InterPro" id="IPR016181">
    <property type="entry name" value="Acyl_CoA_acyltransferase"/>
</dbReference>
<name>A0A6F8PMF7_9GAMM</name>